<dbReference type="OrthoDB" id="70874at2759"/>
<proteinExistence type="predicted"/>
<feature type="domain" description="Nuclear factor related to kappa-B-binding protein second winged helix" evidence="2">
    <location>
        <begin position="354"/>
        <end position="481"/>
    </location>
</feature>
<feature type="region of interest" description="Disordered" evidence="1">
    <location>
        <begin position="1"/>
        <end position="22"/>
    </location>
</feature>
<protein>
    <recommendedName>
        <fullName evidence="2">Nuclear factor related to kappa-B-binding protein second winged helix domain-containing protein</fullName>
    </recommendedName>
</protein>
<dbReference type="Proteomes" id="UP000243579">
    <property type="component" value="Unassembled WGS sequence"/>
</dbReference>
<dbReference type="Pfam" id="PF25793">
    <property type="entry name" value="WHD_2nd_NFRKB"/>
    <property type="match status" value="1"/>
</dbReference>
<sequence>MVRKAMDSDFSDSDVDMDTPFRPRVPIETPAINLLSFLPPDTWMKLSPAERASLQRDLPDIGGWWGLSTDDAASENMRQLLLGANMSFGNPLMRFRFPDAARRARINAERSEFEWQRKEFAASVTASILTHRAQLLRTPMARDEHALVVSVRLYPFLCSKSRFFPQTPPVDIDRGIIDEVRTTAPSLFLAIQAALASAPTPLTAAQMLAALPCSWAPALDAVDVPSMTPLMYLECALQFLAQPIVNAELATAAQGWASPFVRHDAVTDSYVWLPRSDDDELAASVRLMHLERLFRAPFHDEDPSMAPLRSLARVAHTHLSAPKRHCDDVGITNARPAFKVKSSEKTLAPCTFSKEAYQAQDRQRYAQPGHPYTYHNPDTGARSVVGPLLPVDGSLVNHEAAALLVVVPELLPPSAVGWLNITRDALARLPRHGGSRADVVALAALSMSAPRFATGAHGAVAVARTLDFLSTGSLACASFALHPETQSYRWVYSPPRA</sequence>
<dbReference type="AlphaFoldDB" id="A0A1V9YNX0"/>
<dbReference type="GO" id="GO:0031011">
    <property type="term" value="C:Ino80 complex"/>
    <property type="evidence" value="ECO:0007669"/>
    <property type="project" value="InterPro"/>
</dbReference>
<gene>
    <name evidence="3" type="ORF">ACHHYP_08970</name>
</gene>
<evidence type="ECO:0000313" key="3">
    <source>
        <dbReference type="EMBL" id="OQR87361.1"/>
    </source>
</evidence>
<reference evidence="3 4" key="1">
    <citation type="journal article" date="2014" name="Genome Biol. Evol.">
        <title>The secreted proteins of Achlya hypogyna and Thraustotheca clavata identify the ancestral oomycete secretome and reveal gene acquisitions by horizontal gene transfer.</title>
        <authorList>
            <person name="Misner I."/>
            <person name="Blouin N."/>
            <person name="Leonard G."/>
            <person name="Richards T.A."/>
            <person name="Lane C.E."/>
        </authorList>
    </citation>
    <scope>NUCLEOTIDE SEQUENCE [LARGE SCALE GENOMIC DNA]</scope>
    <source>
        <strain evidence="3 4">ATCC 48635</strain>
    </source>
</reference>
<dbReference type="EMBL" id="JNBR01001448">
    <property type="protein sequence ID" value="OQR87361.1"/>
    <property type="molecule type" value="Genomic_DNA"/>
</dbReference>
<organism evidence="3 4">
    <name type="scientific">Achlya hypogyna</name>
    <name type="common">Oomycete</name>
    <name type="synonym">Protoachlya hypogyna</name>
    <dbReference type="NCBI Taxonomy" id="1202772"/>
    <lineage>
        <taxon>Eukaryota</taxon>
        <taxon>Sar</taxon>
        <taxon>Stramenopiles</taxon>
        <taxon>Oomycota</taxon>
        <taxon>Saprolegniomycetes</taxon>
        <taxon>Saprolegniales</taxon>
        <taxon>Achlyaceae</taxon>
        <taxon>Achlya</taxon>
    </lineage>
</organism>
<dbReference type="PANTHER" id="PTHR13052">
    <property type="entry name" value="NFRKB-RELATED"/>
    <property type="match status" value="1"/>
</dbReference>
<evidence type="ECO:0000256" key="1">
    <source>
        <dbReference type="SAM" id="MobiDB-lite"/>
    </source>
</evidence>
<keyword evidence="4" id="KW-1185">Reference proteome</keyword>
<comment type="caution">
    <text evidence="3">The sequence shown here is derived from an EMBL/GenBank/DDBJ whole genome shotgun (WGS) entry which is preliminary data.</text>
</comment>
<name>A0A1V9YNX0_ACHHY</name>
<dbReference type="InterPro" id="IPR057748">
    <property type="entry name" value="NFRKB_WH_2"/>
</dbReference>
<dbReference type="STRING" id="1202772.A0A1V9YNX0"/>
<dbReference type="PANTHER" id="PTHR13052:SF3">
    <property type="entry name" value="NUCLEAR FACTOR RELATED TO KAPPA-B-BINDING PROTEIN"/>
    <property type="match status" value="1"/>
</dbReference>
<evidence type="ECO:0000259" key="2">
    <source>
        <dbReference type="Pfam" id="PF25793"/>
    </source>
</evidence>
<dbReference type="InterPro" id="IPR024867">
    <property type="entry name" value="NFRKB"/>
</dbReference>
<evidence type="ECO:0000313" key="4">
    <source>
        <dbReference type="Proteomes" id="UP000243579"/>
    </source>
</evidence>
<accession>A0A1V9YNX0</accession>